<feature type="transmembrane region" description="Helical" evidence="1">
    <location>
        <begin position="81"/>
        <end position="101"/>
    </location>
</feature>
<dbReference type="AlphaFoldDB" id="A0A0A0J3M8"/>
<evidence type="ECO:0000256" key="1">
    <source>
        <dbReference type="SAM" id="Phobius"/>
    </source>
</evidence>
<reference evidence="2 3" key="1">
    <citation type="submission" date="2013-08" db="EMBL/GenBank/DDBJ databases">
        <title>The genome sequence of Knoellia sinensis.</title>
        <authorList>
            <person name="Zhu W."/>
            <person name="Wang G."/>
        </authorList>
    </citation>
    <scope>NUCLEOTIDE SEQUENCE [LARGE SCALE GENOMIC DNA]</scope>
    <source>
        <strain evidence="2 3">KCTC 19936</strain>
    </source>
</reference>
<gene>
    <name evidence="2" type="ORF">N802_04240</name>
</gene>
<evidence type="ECO:0000313" key="3">
    <source>
        <dbReference type="Proteomes" id="UP000030002"/>
    </source>
</evidence>
<dbReference type="EMBL" id="AVPJ01000012">
    <property type="protein sequence ID" value="KGN31304.1"/>
    <property type="molecule type" value="Genomic_DNA"/>
</dbReference>
<sequence length="157" mass="17379">MLRRKYLSLGAGEFVAAAVFAGAAVFSVAPRLEGDDEVRALWSALGPLLVVLVQGGGYWLLARRWVGAGRMTRTVATAYRIFRIGDVVLLGLGLAGLLTWWPERTWVAVLCLAVWAFGVVEYVNYFVVRLAYPPRQWLALVGGWKTPRLVLDLESSR</sequence>
<proteinExistence type="predicted"/>
<accession>A0A0A0J3M8</accession>
<keyword evidence="1" id="KW-1133">Transmembrane helix</keyword>
<dbReference type="STRING" id="1385520.N802_04240"/>
<feature type="transmembrane region" description="Helical" evidence="1">
    <location>
        <begin position="41"/>
        <end position="61"/>
    </location>
</feature>
<dbReference type="eggNOG" id="ENOG5032S4I">
    <property type="taxonomic scope" value="Bacteria"/>
</dbReference>
<evidence type="ECO:0000313" key="2">
    <source>
        <dbReference type="EMBL" id="KGN31304.1"/>
    </source>
</evidence>
<keyword evidence="1" id="KW-0812">Transmembrane</keyword>
<feature type="transmembrane region" description="Helical" evidence="1">
    <location>
        <begin position="107"/>
        <end position="128"/>
    </location>
</feature>
<comment type="caution">
    <text evidence="2">The sequence shown here is derived from an EMBL/GenBank/DDBJ whole genome shotgun (WGS) entry which is preliminary data.</text>
</comment>
<protein>
    <submittedName>
        <fullName evidence="2">Uncharacterized protein</fullName>
    </submittedName>
</protein>
<keyword evidence="1" id="KW-0472">Membrane</keyword>
<dbReference type="Proteomes" id="UP000030002">
    <property type="component" value="Unassembled WGS sequence"/>
</dbReference>
<keyword evidence="3" id="KW-1185">Reference proteome</keyword>
<name>A0A0A0J3M8_9MICO</name>
<organism evidence="2 3">
    <name type="scientific">Knoellia sinensis KCTC 19936</name>
    <dbReference type="NCBI Taxonomy" id="1385520"/>
    <lineage>
        <taxon>Bacteria</taxon>
        <taxon>Bacillati</taxon>
        <taxon>Actinomycetota</taxon>
        <taxon>Actinomycetes</taxon>
        <taxon>Micrococcales</taxon>
        <taxon>Intrasporangiaceae</taxon>
        <taxon>Knoellia</taxon>
    </lineage>
</organism>
<feature type="transmembrane region" description="Helical" evidence="1">
    <location>
        <begin position="7"/>
        <end position="29"/>
    </location>
</feature>